<feature type="domain" description="HAMP" evidence="8">
    <location>
        <begin position="304"/>
        <end position="356"/>
    </location>
</feature>
<dbReference type="Gene3D" id="3.30.565.10">
    <property type="entry name" value="Histidine kinase-like ATPase, C-terminal domain"/>
    <property type="match status" value="1"/>
</dbReference>
<dbReference type="InterPro" id="IPR036890">
    <property type="entry name" value="HATPase_C_sf"/>
</dbReference>
<evidence type="ECO:0000256" key="3">
    <source>
        <dbReference type="ARBA" id="ARBA00022553"/>
    </source>
</evidence>
<proteinExistence type="predicted"/>
<keyword evidence="5 9" id="KW-0418">Kinase</keyword>
<dbReference type="Gene3D" id="6.10.340.10">
    <property type="match status" value="1"/>
</dbReference>
<dbReference type="GO" id="GO:0000155">
    <property type="term" value="F:phosphorelay sensor kinase activity"/>
    <property type="evidence" value="ECO:0007669"/>
    <property type="project" value="InterPro"/>
</dbReference>
<evidence type="ECO:0000259" key="8">
    <source>
        <dbReference type="PROSITE" id="PS50885"/>
    </source>
</evidence>
<dbReference type="Pfam" id="PF06580">
    <property type="entry name" value="His_kinase"/>
    <property type="match status" value="1"/>
</dbReference>
<gene>
    <name evidence="9" type="ORF">PUW23_10435</name>
</gene>
<organism evidence="9 10">
    <name type="scientific">Paenibacillus urinalis</name>
    <dbReference type="NCBI Taxonomy" id="521520"/>
    <lineage>
        <taxon>Bacteria</taxon>
        <taxon>Bacillati</taxon>
        <taxon>Bacillota</taxon>
        <taxon>Bacilli</taxon>
        <taxon>Bacillales</taxon>
        <taxon>Paenibacillaceae</taxon>
        <taxon>Paenibacillus</taxon>
    </lineage>
</organism>
<keyword evidence="6 7" id="KW-0472">Membrane</keyword>
<sequence length="578" mass="66418">MWKSKSIVVKLMGAFVLVFLPLYFISIMITMSSSAQMQAEVERAHESKLHFYHSHLEFELQRMTGLVNEYTFDDTMSTLSTRIPIMNSYEVTSNLNNIHNKLSQIKETSPYISDVVYYVPALHKRVSAVDGIRNVEDAEWKNLIDSMGNLHGALSHVGEELYLLRSNPYNMNREEAPNFLLGIRLSSPELKRRLQEFSETGGSEITLSFGQRNQVIISSSSQPVALKQSLHTLDASLPAQNVKRYDTEESFHYSMFDREHYFTLTASIPHQVLRAPMEKYTLWLWVLTILSIVIIFIFSFSVYKSIHKPLSVLIGGFKTAEQGQTGIHIPHSRRDEFGYLYSRFNDMLKRLHILIEENYVARIRTSEAELKHLQSQIKPHFLYNSFFNIKQMAEVENVELIQEFTDYLGQYFRYMTRDSKPEVSLGEEIDHALVYLAIQNIRFGSRVTAIVPDMDHPFKSVTVPRVIIQPVIENAYEHALSKRIQGGVLKISYMNDENQLEICIEDNGEALTDETLSTLTKKLSHAANKHDGEEITGLINVHERLRIQFGNDYGLSVSRSPMGGLRVTFNLPFKGEDR</sequence>
<dbReference type="RefSeq" id="WP_205053319.1">
    <property type="nucleotide sequence ID" value="NZ_CP118101.1"/>
</dbReference>
<keyword evidence="4" id="KW-0808">Transferase</keyword>
<dbReference type="SUPFAM" id="SSF158472">
    <property type="entry name" value="HAMP domain-like"/>
    <property type="match status" value="1"/>
</dbReference>
<comment type="subcellular location">
    <subcellularLocation>
        <location evidence="1">Cell membrane</location>
        <topology evidence="1">Multi-pass membrane protein</topology>
    </subcellularLocation>
</comment>
<dbReference type="CDD" id="cd06225">
    <property type="entry name" value="HAMP"/>
    <property type="match status" value="1"/>
</dbReference>
<dbReference type="PANTHER" id="PTHR34220:SF7">
    <property type="entry name" value="SENSOR HISTIDINE KINASE YPDA"/>
    <property type="match status" value="1"/>
</dbReference>
<keyword evidence="7" id="KW-0812">Transmembrane</keyword>
<dbReference type="SMART" id="SM00304">
    <property type="entry name" value="HAMP"/>
    <property type="match status" value="1"/>
</dbReference>
<accession>A0AAX3N5W4</accession>
<dbReference type="InterPro" id="IPR003594">
    <property type="entry name" value="HATPase_dom"/>
</dbReference>
<protein>
    <submittedName>
        <fullName evidence="9">Histidine kinase</fullName>
    </submittedName>
</protein>
<dbReference type="InterPro" id="IPR003660">
    <property type="entry name" value="HAMP_dom"/>
</dbReference>
<dbReference type="AlphaFoldDB" id="A0AAX3N5W4"/>
<evidence type="ECO:0000256" key="7">
    <source>
        <dbReference type="SAM" id="Phobius"/>
    </source>
</evidence>
<keyword evidence="3" id="KW-0597">Phosphoprotein</keyword>
<dbReference type="GO" id="GO:0005886">
    <property type="term" value="C:plasma membrane"/>
    <property type="evidence" value="ECO:0007669"/>
    <property type="project" value="UniProtKB-SubCell"/>
</dbReference>
<dbReference type="Pfam" id="PF02518">
    <property type="entry name" value="HATPase_c"/>
    <property type="match status" value="1"/>
</dbReference>
<evidence type="ECO:0000313" key="9">
    <source>
        <dbReference type="EMBL" id="WDH84593.1"/>
    </source>
</evidence>
<dbReference type="PROSITE" id="PS50885">
    <property type="entry name" value="HAMP"/>
    <property type="match status" value="1"/>
</dbReference>
<dbReference type="PANTHER" id="PTHR34220">
    <property type="entry name" value="SENSOR HISTIDINE KINASE YPDA"/>
    <property type="match status" value="1"/>
</dbReference>
<dbReference type="SUPFAM" id="SSF55874">
    <property type="entry name" value="ATPase domain of HSP90 chaperone/DNA topoisomerase II/histidine kinase"/>
    <property type="match status" value="1"/>
</dbReference>
<dbReference type="Proteomes" id="UP001220962">
    <property type="component" value="Chromosome"/>
</dbReference>
<keyword evidence="2" id="KW-1003">Cell membrane</keyword>
<keyword evidence="7" id="KW-1133">Transmembrane helix</keyword>
<dbReference type="InterPro" id="IPR050640">
    <property type="entry name" value="Bact_2-comp_sensor_kinase"/>
</dbReference>
<evidence type="ECO:0000256" key="1">
    <source>
        <dbReference type="ARBA" id="ARBA00004651"/>
    </source>
</evidence>
<evidence type="ECO:0000256" key="5">
    <source>
        <dbReference type="ARBA" id="ARBA00022777"/>
    </source>
</evidence>
<name>A0AAX3N5W4_9BACL</name>
<dbReference type="InterPro" id="IPR010559">
    <property type="entry name" value="Sig_transdc_His_kin_internal"/>
</dbReference>
<evidence type="ECO:0000256" key="4">
    <source>
        <dbReference type="ARBA" id="ARBA00022679"/>
    </source>
</evidence>
<evidence type="ECO:0000256" key="6">
    <source>
        <dbReference type="ARBA" id="ARBA00023136"/>
    </source>
</evidence>
<evidence type="ECO:0000313" key="10">
    <source>
        <dbReference type="Proteomes" id="UP001220962"/>
    </source>
</evidence>
<feature type="transmembrane region" description="Helical" evidence="7">
    <location>
        <begin position="7"/>
        <end position="29"/>
    </location>
</feature>
<reference evidence="9" key="1">
    <citation type="submission" date="2023-02" db="EMBL/GenBank/DDBJ databases">
        <title>Pathogen: clinical or host-associated sample.</title>
        <authorList>
            <person name="Hergert J."/>
            <person name="Casey R."/>
            <person name="Wagner J."/>
            <person name="Young E.L."/>
            <person name="Oakeson K.F."/>
        </authorList>
    </citation>
    <scope>NUCLEOTIDE SEQUENCE</scope>
    <source>
        <strain evidence="9">2022CK-00830</strain>
    </source>
</reference>
<dbReference type="EMBL" id="CP118101">
    <property type="protein sequence ID" value="WDH84593.1"/>
    <property type="molecule type" value="Genomic_DNA"/>
</dbReference>
<feature type="transmembrane region" description="Helical" evidence="7">
    <location>
        <begin position="282"/>
        <end position="303"/>
    </location>
</feature>
<evidence type="ECO:0000256" key="2">
    <source>
        <dbReference type="ARBA" id="ARBA00022475"/>
    </source>
</evidence>